<dbReference type="Gene3D" id="3.40.50.300">
    <property type="entry name" value="P-loop containing nucleotide triphosphate hydrolases"/>
    <property type="match status" value="1"/>
</dbReference>
<dbReference type="InterPro" id="IPR050445">
    <property type="entry name" value="Bact_polysacc_biosynth/exp"/>
</dbReference>
<organism evidence="12 13">
    <name type="scientific">Parvularcula marina</name>
    <dbReference type="NCBI Taxonomy" id="2292771"/>
    <lineage>
        <taxon>Bacteria</taxon>
        <taxon>Pseudomonadati</taxon>
        <taxon>Pseudomonadota</taxon>
        <taxon>Alphaproteobacteria</taxon>
        <taxon>Parvularculales</taxon>
        <taxon>Parvularculaceae</taxon>
        <taxon>Parvularcula</taxon>
    </lineage>
</organism>
<keyword evidence="4" id="KW-0547">Nucleotide-binding</keyword>
<dbReference type="GO" id="GO:0005886">
    <property type="term" value="C:plasma membrane"/>
    <property type="evidence" value="ECO:0007669"/>
    <property type="project" value="UniProtKB-SubCell"/>
</dbReference>
<evidence type="ECO:0000256" key="1">
    <source>
        <dbReference type="ARBA" id="ARBA00004651"/>
    </source>
</evidence>
<keyword evidence="8" id="KW-0175">Coiled coil</keyword>
<evidence type="ECO:0000256" key="2">
    <source>
        <dbReference type="ARBA" id="ARBA00022475"/>
    </source>
</evidence>
<dbReference type="GO" id="GO:0004713">
    <property type="term" value="F:protein tyrosine kinase activity"/>
    <property type="evidence" value="ECO:0007669"/>
    <property type="project" value="TreeGrafter"/>
</dbReference>
<sequence>MPFRRETMSVPGSHYDQGAGLYPSDPKGVDSVSLRDLIVIAAARFPLMLAVAAAVLVIGAGYVLTRSTVYRADTTIIVEPQTSGLLAAESAARGRAETEMMMRNQVEILQSRPVLQRVAEELSLVKEGGDMDEMIDRLQRRTRIRFQEGSGVITIIARTPNAELSANIANELADAYLAVQSEYRQSLEQSTSEQLAVRVAELAEDVREAEEALNTFQVENDLTDVAGNQSLTGLQLADLNRELAAARSSLTAATAKVNQARQLRQSGASLETLSDVLASPLISQLRQRQTDLNREAAQLRERLGPNHPDVIEMAAEQRELRSSINQQIGRFIQQLQNDVDVAQARVSTLEEQLAGIQGTFEEQSEKRIQLRELERNVQTRQEIYLATLSRLGQSAPGNDGLAPDARILSAAVPPTAPASTSKLVLLAFMIPFGLAAGYGVALAIEILTGSGFRSDMAISRHLGVPVLATVPSLRELNKNRETAVLVMSRRVIDNPRSPHSAAIRDVAALLKRPTDGNRRVVAITSTLPSEGATALSLSAGRALAEDGRKTVLVDADVLHPTVPRPSELKHEGPSLGDYLEGKAALPSITIKDLASPLHIIANLREVMIDAATAAEGVAALMEKLAGEYDNVIVKAPPLLSGRRTGPIYKAADDILLSVRWELTPRDAIVSALHHLGEDRAKLEGVVLFDVDERRHEVYTHGLLTRGILPKGFLGRAS</sequence>
<feature type="domain" description="Polysaccharide chain length determinant N-terminal" evidence="11">
    <location>
        <begin position="31"/>
        <end position="122"/>
    </location>
</feature>
<dbReference type="PANTHER" id="PTHR32309">
    <property type="entry name" value="TYROSINE-PROTEIN KINASE"/>
    <property type="match status" value="1"/>
</dbReference>
<evidence type="ECO:0000256" key="9">
    <source>
        <dbReference type="SAM" id="MobiDB-lite"/>
    </source>
</evidence>
<dbReference type="SUPFAM" id="SSF52540">
    <property type="entry name" value="P-loop containing nucleoside triphosphate hydrolases"/>
    <property type="match status" value="1"/>
</dbReference>
<reference evidence="12 13" key="1">
    <citation type="submission" date="2018-08" db="EMBL/GenBank/DDBJ databases">
        <title>Parvularcula sp. SM1705, isolated from surface water of the South Sea China.</title>
        <authorList>
            <person name="Sun L."/>
        </authorList>
    </citation>
    <scope>NUCLEOTIDE SEQUENCE [LARGE SCALE GENOMIC DNA]</scope>
    <source>
        <strain evidence="12 13">SM1705</strain>
    </source>
</reference>
<evidence type="ECO:0000256" key="3">
    <source>
        <dbReference type="ARBA" id="ARBA00022692"/>
    </source>
</evidence>
<dbReference type="InterPro" id="IPR003856">
    <property type="entry name" value="LPS_length_determ_N"/>
</dbReference>
<proteinExistence type="predicted"/>
<evidence type="ECO:0000313" key="12">
    <source>
        <dbReference type="EMBL" id="RFB06151.1"/>
    </source>
</evidence>
<evidence type="ECO:0000256" key="6">
    <source>
        <dbReference type="ARBA" id="ARBA00022989"/>
    </source>
</evidence>
<evidence type="ECO:0000256" key="4">
    <source>
        <dbReference type="ARBA" id="ARBA00022741"/>
    </source>
</evidence>
<keyword evidence="7 10" id="KW-0472">Membrane</keyword>
<keyword evidence="5" id="KW-0067">ATP-binding</keyword>
<dbReference type="PANTHER" id="PTHR32309:SF13">
    <property type="entry name" value="FERRIC ENTEROBACTIN TRANSPORT PROTEIN FEPE"/>
    <property type="match status" value="1"/>
</dbReference>
<feature type="transmembrane region" description="Helical" evidence="10">
    <location>
        <begin position="45"/>
        <end position="64"/>
    </location>
</feature>
<dbReference type="InterPro" id="IPR005702">
    <property type="entry name" value="Wzc-like_C"/>
</dbReference>
<dbReference type="InterPro" id="IPR027417">
    <property type="entry name" value="P-loop_NTPase"/>
</dbReference>
<accession>A0A371RL39</accession>
<evidence type="ECO:0000256" key="10">
    <source>
        <dbReference type="SAM" id="Phobius"/>
    </source>
</evidence>
<comment type="caution">
    <text evidence="12">The sequence shown here is derived from an EMBL/GenBank/DDBJ whole genome shotgun (WGS) entry which is preliminary data.</text>
</comment>
<evidence type="ECO:0000256" key="5">
    <source>
        <dbReference type="ARBA" id="ARBA00022840"/>
    </source>
</evidence>
<evidence type="ECO:0000259" key="11">
    <source>
        <dbReference type="Pfam" id="PF02706"/>
    </source>
</evidence>
<evidence type="ECO:0000256" key="8">
    <source>
        <dbReference type="SAM" id="Coils"/>
    </source>
</evidence>
<protein>
    <recommendedName>
        <fullName evidence="11">Polysaccharide chain length determinant N-terminal domain-containing protein</fullName>
    </recommendedName>
</protein>
<evidence type="ECO:0000313" key="13">
    <source>
        <dbReference type="Proteomes" id="UP000264589"/>
    </source>
</evidence>
<dbReference type="EMBL" id="QUQO01000001">
    <property type="protein sequence ID" value="RFB06151.1"/>
    <property type="molecule type" value="Genomic_DNA"/>
</dbReference>
<gene>
    <name evidence="12" type="ORF">DX908_13270</name>
</gene>
<dbReference type="AlphaFoldDB" id="A0A371RL39"/>
<dbReference type="Proteomes" id="UP000264589">
    <property type="component" value="Unassembled WGS sequence"/>
</dbReference>
<evidence type="ECO:0000256" key="7">
    <source>
        <dbReference type="ARBA" id="ARBA00023136"/>
    </source>
</evidence>
<dbReference type="Pfam" id="PF02706">
    <property type="entry name" value="Wzz"/>
    <property type="match status" value="1"/>
</dbReference>
<feature type="transmembrane region" description="Helical" evidence="10">
    <location>
        <begin position="423"/>
        <end position="447"/>
    </location>
</feature>
<keyword evidence="6 10" id="KW-1133">Transmembrane helix</keyword>
<feature type="region of interest" description="Disordered" evidence="9">
    <location>
        <begin position="1"/>
        <end position="22"/>
    </location>
</feature>
<comment type="subcellular location">
    <subcellularLocation>
        <location evidence="1">Cell membrane</location>
        <topology evidence="1">Multi-pass membrane protein</topology>
    </subcellularLocation>
</comment>
<keyword evidence="13" id="KW-1185">Reference proteome</keyword>
<keyword evidence="3 10" id="KW-0812">Transmembrane</keyword>
<keyword evidence="2" id="KW-1003">Cell membrane</keyword>
<dbReference type="InParanoid" id="A0A371RL39"/>
<dbReference type="CDD" id="cd05387">
    <property type="entry name" value="BY-kinase"/>
    <property type="match status" value="1"/>
</dbReference>
<feature type="coiled-coil region" evidence="8">
    <location>
        <begin position="192"/>
        <end position="256"/>
    </location>
</feature>
<name>A0A371RL39_9PROT</name>